<protein>
    <submittedName>
        <fullName evidence="2">LLM class F420-dependent oxidoreductase</fullName>
    </submittedName>
</protein>
<proteinExistence type="predicted"/>
<dbReference type="Gene3D" id="3.20.20.30">
    <property type="entry name" value="Luciferase-like domain"/>
    <property type="match status" value="1"/>
</dbReference>
<accession>A0A4R5Q6F3</accession>
<sequence>MLKIGAVMFFTTYSMHPAELGPVLDERGFESLWVPEHTHIPSSRTTPYPAGGPLIRPYYDIMDPFLALNAAATVTTNLKVGTGIGLVTQRDPIVTAKMISTIDQLSKGRFLFGVGNGWNQDEIENHDTDFATRHKLARERIEAMKAIWTQEEPEYHGEFVNFARMKQWPKPYQAPHPPVIVGGAFPYAARRAIRYGDGWIPRADRLEKDGVGVLVAKFRQMATEAGRDPASLPITIFRVPEEIDRLRYCEEIGIDRVVFSLPAEGRDKLMPIIDRWTELKRRLGS</sequence>
<dbReference type="AlphaFoldDB" id="A0A4R5Q6F3"/>
<gene>
    <name evidence="2" type="ORF">E2C06_33475</name>
</gene>
<dbReference type="EMBL" id="SMSJ01000136">
    <property type="protein sequence ID" value="TDH58276.1"/>
    <property type="molecule type" value="Genomic_DNA"/>
</dbReference>
<evidence type="ECO:0000313" key="3">
    <source>
        <dbReference type="Proteomes" id="UP000295096"/>
    </source>
</evidence>
<evidence type="ECO:0000259" key="1">
    <source>
        <dbReference type="Pfam" id="PF00296"/>
    </source>
</evidence>
<dbReference type="RefSeq" id="WP_133292895.1">
    <property type="nucleotide sequence ID" value="NZ_SMSJ01000136.1"/>
</dbReference>
<organism evidence="2 3">
    <name type="scientific">Dankookia rubra</name>
    <dbReference type="NCBI Taxonomy" id="1442381"/>
    <lineage>
        <taxon>Bacteria</taxon>
        <taxon>Pseudomonadati</taxon>
        <taxon>Pseudomonadota</taxon>
        <taxon>Alphaproteobacteria</taxon>
        <taxon>Acetobacterales</taxon>
        <taxon>Roseomonadaceae</taxon>
        <taxon>Dankookia</taxon>
    </lineage>
</organism>
<dbReference type="Pfam" id="PF00296">
    <property type="entry name" value="Bac_luciferase"/>
    <property type="match status" value="1"/>
</dbReference>
<dbReference type="InterPro" id="IPR050564">
    <property type="entry name" value="F420-G6PD/mer"/>
</dbReference>
<dbReference type="Proteomes" id="UP000295096">
    <property type="component" value="Unassembled WGS sequence"/>
</dbReference>
<comment type="caution">
    <text evidence="2">The sequence shown here is derived from an EMBL/GenBank/DDBJ whole genome shotgun (WGS) entry which is preliminary data.</text>
</comment>
<reference evidence="2 3" key="1">
    <citation type="journal article" date="2016" name="J. Microbiol.">
        <title>Dankookia rubra gen. nov., sp. nov., an alphaproteobacterium isolated from sediment of a shallow stream.</title>
        <authorList>
            <person name="Kim W.H."/>
            <person name="Kim D.H."/>
            <person name="Kang K."/>
            <person name="Ahn T.Y."/>
        </authorList>
    </citation>
    <scope>NUCLEOTIDE SEQUENCE [LARGE SCALE GENOMIC DNA]</scope>
    <source>
        <strain evidence="2 3">JCM30602</strain>
    </source>
</reference>
<dbReference type="NCBIfam" id="TIGR03619">
    <property type="entry name" value="F420_Rv2161c"/>
    <property type="match status" value="1"/>
</dbReference>
<dbReference type="InterPro" id="IPR011251">
    <property type="entry name" value="Luciferase-like_dom"/>
</dbReference>
<dbReference type="PANTHER" id="PTHR43244">
    <property type="match status" value="1"/>
</dbReference>
<dbReference type="GO" id="GO:0016705">
    <property type="term" value="F:oxidoreductase activity, acting on paired donors, with incorporation or reduction of molecular oxygen"/>
    <property type="evidence" value="ECO:0007669"/>
    <property type="project" value="InterPro"/>
</dbReference>
<keyword evidence="3" id="KW-1185">Reference proteome</keyword>
<feature type="domain" description="Luciferase-like" evidence="1">
    <location>
        <begin position="23"/>
        <end position="238"/>
    </location>
</feature>
<dbReference type="InterPro" id="IPR036661">
    <property type="entry name" value="Luciferase-like_sf"/>
</dbReference>
<evidence type="ECO:0000313" key="2">
    <source>
        <dbReference type="EMBL" id="TDH58276.1"/>
    </source>
</evidence>
<dbReference type="InterPro" id="IPR019921">
    <property type="entry name" value="Lucif-like_OxRdtase_Rv2161c"/>
</dbReference>
<dbReference type="OrthoDB" id="5728724at2"/>
<dbReference type="PANTHER" id="PTHR43244:SF2">
    <property type="entry name" value="CONSERVED HYPOTHETICAL ALANINE AND PROLINE-RICH PROTEIN"/>
    <property type="match status" value="1"/>
</dbReference>
<dbReference type="SUPFAM" id="SSF51679">
    <property type="entry name" value="Bacterial luciferase-like"/>
    <property type="match status" value="1"/>
</dbReference>
<name>A0A4R5Q6F3_9PROT</name>